<dbReference type="InParanoid" id="G3GU50"/>
<gene>
    <name evidence="2" type="ORF">I79_001199</name>
</gene>
<feature type="compositionally biased region" description="Low complexity" evidence="1">
    <location>
        <begin position="40"/>
        <end position="53"/>
    </location>
</feature>
<name>G3GU50_CRIGR</name>
<accession>G3GU50</accession>
<feature type="region of interest" description="Disordered" evidence="1">
    <location>
        <begin position="35"/>
        <end position="57"/>
    </location>
</feature>
<dbReference type="EMBL" id="JH000026">
    <property type="protein sequence ID" value="EGV93131.1"/>
    <property type="molecule type" value="Genomic_DNA"/>
</dbReference>
<organism evidence="2 3">
    <name type="scientific">Cricetulus griseus</name>
    <name type="common">Chinese hamster</name>
    <name type="synonym">Cricetulus barabensis griseus</name>
    <dbReference type="NCBI Taxonomy" id="10029"/>
    <lineage>
        <taxon>Eukaryota</taxon>
        <taxon>Metazoa</taxon>
        <taxon>Chordata</taxon>
        <taxon>Craniata</taxon>
        <taxon>Vertebrata</taxon>
        <taxon>Euteleostomi</taxon>
        <taxon>Mammalia</taxon>
        <taxon>Eutheria</taxon>
        <taxon>Euarchontoglires</taxon>
        <taxon>Glires</taxon>
        <taxon>Rodentia</taxon>
        <taxon>Myomorpha</taxon>
        <taxon>Muroidea</taxon>
        <taxon>Cricetidae</taxon>
        <taxon>Cricetinae</taxon>
        <taxon>Cricetulus</taxon>
    </lineage>
</organism>
<proteinExistence type="predicted"/>
<sequence length="98" mass="10792">METPLLGKIGNSIAQLKLETIFSWELLYGLQDKQAAHGLQGQPAQSQQQQAQPKMTTYSPDPALYAVMLHPLPAVMMNHGGRFNKGPGVSTVHPRRSR</sequence>
<reference evidence="3" key="1">
    <citation type="journal article" date="2011" name="Nat. Biotechnol.">
        <title>The genomic sequence of the Chinese hamster ovary (CHO)-K1 cell line.</title>
        <authorList>
            <person name="Xu X."/>
            <person name="Nagarajan H."/>
            <person name="Lewis N.E."/>
            <person name="Pan S."/>
            <person name="Cai Z."/>
            <person name="Liu X."/>
            <person name="Chen W."/>
            <person name="Xie M."/>
            <person name="Wang W."/>
            <person name="Hammond S."/>
            <person name="Andersen M.R."/>
            <person name="Neff N."/>
            <person name="Passarelli B."/>
            <person name="Koh W."/>
            <person name="Fan H.C."/>
            <person name="Wang J."/>
            <person name="Gui Y."/>
            <person name="Lee K.H."/>
            <person name="Betenbaugh M.J."/>
            <person name="Quake S.R."/>
            <person name="Famili I."/>
            <person name="Palsson B.O."/>
            <person name="Wang J."/>
        </authorList>
    </citation>
    <scope>NUCLEOTIDE SEQUENCE [LARGE SCALE GENOMIC DNA]</scope>
    <source>
        <strain evidence="3">CHO K1 cell line</strain>
    </source>
</reference>
<evidence type="ECO:0000313" key="2">
    <source>
        <dbReference type="EMBL" id="EGV93131.1"/>
    </source>
</evidence>
<evidence type="ECO:0000256" key="1">
    <source>
        <dbReference type="SAM" id="MobiDB-lite"/>
    </source>
</evidence>
<dbReference type="AlphaFoldDB" id="G3GU50"/>
<dbReference type="Proteomes" id="UP000001075">
    <property type="component" value="Unassembled WGS sequence"/>
</dbReference>
<evidence type="ECO:0000313" key="3">
    <source>
        <dbReference type="Proteomes" id="UP000001075"/>
    </source>
</evidence>
<protein>
    <submittedName>
        <fullName evidence="2">Uncharacterized protein</fullName>
    </submittedName>
</protein>